<proteinExistence type="inferred from homology"/>
<dbReference type="AlphaFoldDB" id="A0A8T0JEF5"/>
<keyword evidence="5" id="KW-0456">Lyase</keyword>
<sequence length="532" mass="59905">MSLSPPSLVTAAIAADLPIRQIPGSYGFPLLGPLSDRLDYFWFQKPESFFKNRMEKYKSTVFRTNVPPSFPFFVNVNPNVIAVLDVKSFSHLFDIDLVDKKDVLVGDFVPDVSFTGNMRVGVYQDPSEPQHSKHQRCPGRRRHCPCRHELTKLQWDFSRHCLMTQELPQIHPLSSTTFFLSTPVLLSPVKGYIIDILKRSSGIWASELVSNLDVFWDNIESTVSKSSSASYLFPLQQFLFTFLCKVLAGADTSRDPKIAESGHAMLDRWLALQLLPITSIGILQPLEEIFLHSFAYPSFLVSGDYNNIYNFVKQQGHPRKDTINRGEMGFGLTQEEAIHNLLFVLGFNSFGGFTIFLPSLIDAVAKDSALQEKLKKEARENGGSTLTFDSVKEMPLVQSVVYETLRMNPPVPLQFGRARKDFRLTSHDSVYDVKKGELLCGFQKLVMRDSLIFDEPDLFKPDRFTKEKGAQLLDYLYWSNGPQSGSPTLSNKQCAGKDVVTLTAALLVAHLFRRYDSITGDGSSITALQKSK</sequence>
<dbReference type="Gene3D" id="1.10.630.10">
    <property type="entry name" value="Cytochrome P450"/>
    <property type="match status" value="2"/>
</dbReference>
<keyword evidence="3 4" id="KW-0408">Iron</keyword>
<dbReference type="Proteomes" id="UP000743370">
    <property type="component" value="Unassembled WGS sequence"/>
</dbReference>
<protein>
    <submittedName>
        <fullName evidence="5">Linolenate hydroperoxide lyase</fullName>
    </submittedName>
</protein>
<organism evidence="5 6">
    <name type="scientific">Phaseolus angularis</name>
    <name type="common">Azuki bean</name>
    <name type="synonym">Vigna angularis</name>
    <dbReference type="NCBI Taxonomy" id="3914"/>
    <lineage>
        <taxon>Eukaryota</taxon>
        <taxon>Viridiplantae</taxon>
        <taxon>Streptophyta</taxon>
        <taxon>Embryophyta</taxon>
        <taxon>Tracheophyta</taxon>
        <taxon>Spermatophyta</taxon>
        <taxon>Magnoliopsida</taxon>
        <taxon>eudicotyledons</taxon>
        <taxon>Gunneridae</taxon>
        <taxon>Pentapetalae</taxon>
        <taxon>rosids</taxon>
        <taxon>fabids</taxon>
        <taxon>Fabales</taxon>
        <taxon>Fabaceae</taxon>
        <taxon>Papilionoideae</taxon>
        <taxon>50 kb inversion clade</taxon>
        <taxon>NPAAA clade</taxon>
        <taxon>indigoferoid/millettioid clade</taxon>
        <taxon>Phaseoleae</taxon>
        <taxon>Vigna</taxon>
    </lineage>
</organism>
<dbReference type="PRINTS" id="PR00465">
    <property type="entry name" value="EP450IV"/>
</dbReference>
<evidence type="ECO:0000313" key="5">
    <source>
        <dbReference type="EMBL" id="KAG2371586.1"/>
    </source>
</evidence>
<dbReference type="GO" id="GO:0005506">
    <property type="term" value="F:iron ion binding"/>
    <property type="evidence" value="ECO:0007669"/>
    <property type="project" value="InterPro"/>
</dbReference>
<keyword evidence="4" id="KW-0349">Heme</keyword>
<evidence type="ECO:0000256" key="2">
    <source>
        <dbReference type="ARBA" id="ARBA00022723"/>
    </source>
</evidence>
<comment type="similarity">
    <text evidence="1">Belongs to the cytochrome P450 family.</text>
</comment>
<dbReference type="GO" id="GO:0016705">
    <property type="term" value="F:oxidoreductase activity, acting on paired donors, with incorporation or reduction of molecular oxygen"/>
    <property type="evidence" value="ECO:0007669"/>
    <property type="project" value="InterPro"/>
</dbReference>
<gene>
    <name evidence="5" type="ORF">HKW66_Vig0217600</name>
</gene>
<dbReference type="EMBL" id="JABFOF010000011">
    <property type="protein sequence ID" value="KAG2371586.1"/>
    <property type="molecule type" value="Genomic_DNA"/>
</dbReference>
<dbReference type="GO" id="GO:0020037">
    <property type="term" value="F:heme binding"/>
    <property type="evidence" value="ECO:0007669"/>
    <property type="project" value="InterPro"/>
</dbReference>
<dbReference type="GO" id="GO:0016829">
    <property type="term" value="F:lyase activity"/>
    <property type="evidence" value="ECO:0007669"/>
    <property type="project" value="UniProtKB-KW"/>
</dbReference>
<dbReference type="PANTHER" id="PTHR24286">
    <property type="entry name" value="CYTOCHROME P450 26"/>
    <property type="match status" value="1"/>
</dbReference>
<dbReference type="PANTHER" id="PTHR24286:SF49">
    <property type="entry name" value="INACTIVE LINOLENATE HYDROPEROXIDE LYASE-RELATED"/>
    <property type="match status" value="1"/>
</dbReference>
<accession>A0A8T0JEF5</accession>
<evidence type="ECO:0000256" key="3">
    <source>
        <dbReference type="ARBA" id="ARBA00023004"/>
    </source>
</evidence>
<dbReference type="CDD" id="cd11071">
    <property type="entry name" value="CYP74"/>
    <property type="match status" value="1"/>
</dbReference>
<comment type="cofactor">
    <cofactor evidence="4">
        <name>heme</name>
        <dbReference type="ChEBI" id="CHEBI:30413"/>
    </cofactor>
</comment>
<evidence type="ECO:0000256" key="1">
    <source>
        <dbReference type="ARBA" id="ARBA00010617"/>
    </source>
</evidence>
<keyword evidence="2 4" id="KW-0479">Metal-binding</keyword>
<dbReference type="GO" id="GO:0016125">
    <property type="term" value="P:sterol metabolic process"/>
    <property type="evidence" value="ECO:0007669"/>
    <property type="project" value="TreeGrafter"/>
</dbReference>
<evidence type="ECO:0000313" key="6">
    <source>
        <dbReference type="Proteomes" id="UP000743370"/>
    </source>
</evidence>
<comment type="caution">
    <text evidence="5">The sequence shown here is derived from an EMBL/GenBank/DDBJ whole genome shotgun (WGS) entry which is preliminary data.</text>
</comment>
<name>A0A8T0JEF5_PHAAN</name>
<dbReference type="GO" id="GO:0004497">
    <property type="term" value="F:monooxygenase activity"/>
    <property type="evidence" value="ECO:0007669"/>
    <property type="project" value="InterPro"/>
</dbReference>
<feature type="binding site" description="axial binding residue" evidence="4">
    <location>
        <position position="494"/>
    </location>
    <ligand>
        <name>heme</name>
        <dbReference type="ChEBI" id="CHEBI:30413"/>
    </ligand>
    <ligandPart>
        <name>Fe</name>
        <dbReference type="ChEBI" id="CHEBI:18248"/>
    </ligandPart>
</feature>
<dbReference type="InterPro" id="IPR036396">
    <property type="entry name" value="Cyt_P450_sf"/>
</dbReference>
<dbReference type="Pfam" id="PF00067">
    <property type="entry name" value="p450"/>
    <property type="match status" value="1"/>
</dbReference>
<evidence type="ECO:0000256" key="4">
    <source>
        <dbReference type="PIRSR" id="PIRSR602403-1"/>
    </source>
</evidence>
<dbReference type="SUPFAM" id="SSF48264">
    <property type="entry name" value="Cytochrome P450"/>
    <property type="match status" value="2"/>
</dbReference>
<dbReference type="InterPro" id="IPR001128">
    <property type="entry name" value="Cyt_P450"/>
</dbReference>
<reference evidence="5 6" key="1">
    <citation type="submission" date="2020-05" db="EMBL/GenBank/DDBJ databases">
        <title>Vigna angularis (adzuki bean) Var. LongXiaoDou No. 4 denovo assembly.</title>
        <authorList>
            <person name="Xiang H."/>
        </authorList>
    </citation>
    <scope>NUCLEOTIDE SEQUENCE [LARGE SCALE GENOMIC DNA]</scope>
    <source>
        <tissue evidence="5">Leaf</tissue>
    </source>
</reference>
<dbReference type="InterPro" id="IPR002403">
    <property type="entry name" value="Cyt_P450_E_grp-IV"/>
</dbReference>